<feature type="region of interest" description="Disordered" evidence="1">
    <location>
        <begin position="478"/>
        <end position="551"/>
    </location>
</feature>
<reference evidence="2" key="1">
    <citation type="submission" date="2021-03" db="EMBL/GenBank/DDBJ databases">
        <title>Draft genome sequence of rust myrtle Austropuccinia psidii MF-1, a brazilian biotype.</title>
        <authorList>
            <person name="Quecine M.C."/>
            <person name="Pachon D.M.R."/>
            <person name="Bonatelli M.L."/>
            <person name="Correr F.H."/>
            <person name="Franceschini L.M."/>
            <person name="Leite T.F."/>
            <person name="Margarido G.R.A."/>
            <person name="Almeida C.A."/>
            <person name="Ferrarezi J.A."/>
            <person name="Labate C.A."/>
        </authorList>
    </citation>
    <scope>NUCLEOTIDE SEQUENCE</scope>
    <source>
        <strain evidence="2">MF-1</strain>
    </source>
</reference>
<dbReference type="EMBL" id="AVOT02081422">
    <property type="protein sequence ID" value="MBW0567780.1"/>
    <property type="molecule type" value="Genomic_DNA"/>
</dbReference>
<gene>
    <name evidence="2" type="ORF">O181_107495</name>
</gene>
<dbReference type="OrthoDB" id="2507052at2759"/>
<evidence type="ECO:0000256" key="1">
    <source>
        <dbReference type="SAM" id="MobiDB-lite"/>
    </source>
</evidence>
<dbReference type="AlphaFoldDB" id="A0A9Q3JQK6"/>
<feature type="compositionally biased region" description="Acidic residues" evidence="1">
    <location>
        <begin position="480"/>
        <end position="510"/>
    </location>
</feature>
<keyword evidence="3" id="KW-1185">Reference proteome</keyword>
<dbReference type="Proteomes" id="UP000765509">
    <property type="component" value="Unassembled WGS sequence"/>
</dbReference>
<evidence type="ECO:0000313" key="2">
    <source>
        <dbReference type="EMBL" id="MBW0567780.1"/>
    </source>
</evidence>
<proteinExistence type="predicted"/>
<feature type="region of interest" description="Disordered" evidence="1">
    <location>
        <begin position="1"/>
        <end position="20"/>
    </location>
</feature>
<name>A0A9Q3JQK6_9BASI</name>
<feature type="compositionally biased region" description="Polar residues" evidence="1">
    <location>
        <begin position="1"/>
        <end position="18"/>
    </location>
</feature>
<sequence>MNANTNLPSTETSHNTGSHIPIDPVFISQLQQNLSQKDETIFNLLQRVQEMEIKMKEDHISKINEKNNASSSGPMSETKKTKKSQKKTLIKKKVFAKKSTSAKKGALQMVKDDLPTGFENTKDALYTHIKLLWGMLKKEAIPTRPDPTQLSIFSQRFSNPEQVESAIMNDAPPLVPLDTIETLRGLQGQRTKVGKHFLNLSDFLIRYVQVSLSKLGIIRWAPNFFEQPDSLYNEACRISALKTFRQLAVGGAYIYMNINTHYVNDLELLTQTYDHYVHFYMARIFHKEEKEKGAIQKKRERGLLQNGCERLRDIQYKFAVSNDFPKRYQRILKPTQAHSDEEYCSKKKSYVARRLPFRSQEANIFMRKLDEKIKDSNDVEGKISNQRQQLRLKDPPMTSFPKAPKGLPIDFYDPTWFNSKLPAQRRNLADIGSIAFVKEPRESLEFKDDSEKLGDRRFTHKNWDRATKKYNLDFLAMQETDSDDESSNEESDYGESIDIESSAQEDNDEDKIERGKSRLQKKTKGKERVSSNEAELNSDAMEIDTSWQGGYFGGLTEDEWNAWQ</sequence>
<feature type="region of interest" description="Disordered" evidence="1">
    <location>
        <begin position="61"/>
        <end position="88"/>
    </location>
</feature>
<feature type="compositionally biased region" description="Polar residues" evidence="1">
    <location>
        <begin position="66"/>
        <end position="75"/>
    </location>
</feature>
<evidence type="ECO:0000313" key="3">
    <source>
        <dbReference type="Proteomes" id="UP000765509"/>
    </source>
</evidence>
<accession>A0A9Q3JQK6</accession>
<protein>
    <submittedName>
        <fullName evidence="2">Uncharacterized protein</fullName>
    </submittedName>
</protein>
<organism evidence="2 3">
    <name type="scientific">Austropuccinia psidii MF-1</name>
    <dbReference type="NCBI Taxonomy" id="1389203"/>
    <lineage>
        <taxon>Eukaryota</taxon>
        <taxon>Fungi</taxon>
        <taxon>Dikarya</taxon>
        <taxon>Basidiomycota</taxon>
        <taxon>Pucciniomycotina</taxon>
        <taxon>Pucciniomycetes</taxon>
        <taxon>Pucciniales</taxon>
        <taxon>Sphaerophragmiaceae</taxon>
        <taxon>Austropuccinia</taxon>
    </lineage>
</organism>
<comment type="caution">
    <text evidence="2">The sequence shown here is derived from an EMBL/GenBank/DDBJ whole genome shotgun (WGS) entry which is preliminary data.</text>
</comment>